<dbReference type="OrthoDB" id="5741800at2"/>
<name>A0A6N8EJW5_9GAMM</name>
<evidence type="ECO:0000313" key="2">
    <source>
        <dbReference type="EMBL" id="MTW23249.1"/>
    </source>
</evidence>
<dbReference type="EMBL" id="WNKT01000124">
    <property type="protein sequence ID" value="MTW23249.1"/>
    <property type="molecule type" value="Genomic_DNA"/>
</dbReference>
<dbReference type="InterPro" id="IPR016187">
    <property type="entry name" value="CTDL_fold"/>
</dbReference>
<evidence type="ECO:0000313" key="3">
    <source>
        <dbReference type="Proteomes" id="UP000434044"/>
    </source>
</evidence>
<dbReference type="Proteomes" id="UP000434044">
    <property type="component" value="Unassembled WGS sequence"/>
</dbReference>
<reference evidence="2 3" key="1">
    <citation type="submission" date="2019-11" db="EMBL/GenBank/DDBJ databases">
        <title>Whole-genome sequence of the anaerobic purple sulfur bacterium Allochromatium palmeri DSM 15591.</title>
        <authorList>
            <person name="Kyndt J.A."/>
            <person name="Meyer T.E."/>
        </authorList>
    </citation>
    <scope>NUCLEOTIDE SEQUENCE [LARGE SCALE GENOMIC DNA]</scope>
    <source>
        <strain evidence="2 3">DSM 15591</strain>
    </source>
</reference>
<dbReference type="InterPro" id="IPR011448">
    <property type="entry name" value="DUF1554"/>
</dbReference>
<keyword evidence="3" id="KW-1185">Reference proteome</keyword>
<comment type="caution">
    <text evidence="2">The sequence shown here is derived from an EMBL/GenBank/DDBJ whole genome shotgun (WGS) entry which is preliminary data.</text>
</comment>
<sequence>MPTNMNINVKLLCLTVLIFPATYQYSYAEKPQITVKGGFIKLDVTGGVSPNHNDCINSDHYGRQVYNEVTGSLFICSASGWKLYLGSTLDDHKLVFVTSETYDGNLGGVTGADSKCQAEADLALLTGTFKAWISDETSSPNTRFSKSDVPYILPSGEIVAENYEDLTDGFIENPININPYGDYYNNQAVWTGTRYDGNLSNGTCNNWTIGYGNRINENGIRGSINSIDQGWSSDFNVRCDSNYRLYCFQQ</sequence>
<dbReference type="Pfam" id="PF07588">
    <property type="entry name" value="DUF1554"/>
    <property type="match status" value="1"/>
</dbReference>
<protein>
    <submittedName>
        <fullName evidence="2">DUF1554 domain-containing protein</fullName>
    </submittedName>
</protein>
<accession>A0A6N8EJW5</accession>
<gene>
    <name evidence="2" type="ORF">GJ668_19705</name>
</gene>
<evidence type="ECO:0000259" key="1">
    <source>
        <dbReference type="Pfam" id="PF07588"/>
    </source>
</evidence>
<organism evidence="2 3">
    <name type="scientific">Allochromatium palmeri</name>
    <dbReference type="NCBI Taxonomy" id="231048"/>
    <lineage>
        <taxon>Bacteria</taxon>
        <taxon>Pseudomonadati</taxon>
        <taxon>Pseudomonadota</taxon>
        <taxon>Gammaproteobacteria</taxon>
        <taxon>Chromatiales</taxon>
        <taxon>Chromatiaceae</taxon>
        <taxon>Allochromatium</taxon>
    </lineage>
</organism>
<feature type="domain" description="DUF1554" evidence="1">
    <location>
        <begin position="100"/>
        <end position="225"/>
    </location>
</feature>
<dbReference type="InterPro" id="IPR016186">
    <property type="entry name" value="C-type_lectin-like/link_sf"/>
</dbReference>
<dbReference type="Gene3D" id="3.10.100.10">
    <property type="entry name" value="Mannose-Binding Protein A, subunit A"/>
    <property type="match status" value="1"/>
</dbReference>
<dbReference type="SUPFAM" id="SSF56436">
    <property type="entry name" value="C-type lectin-like"/>
    <property type="match status" value="1"/>
</dbReference>
<proteinExistence type="predicted"/>
<dbReference type="AlphaFoldDB" id="A0A6N8EJW5"/>